<dbReference type="PANTHER" id="PTHR47811">
    <property type="entry name" value="TRNA PSEUDOURIDINE SYNTHASE D"/>
    <property type="match status" value="1"/>
</dbReference>
<evidence type="ECO:0000259" key="4">
    <source>
        <dbReference type="PROSITE" id="PS50984"/>
    </source>
</evidence>
<dbReference type="InParanoid" id="A0A6N7EVP1"/>
<reference evidence="5 6" key="1">
    <citation type="submission" date="2019-10" db="EMBL/GenBank/DDBJ databases">
        <title>Cardiobacteriales fam. a chemoheterotrophic member of the order Cardiobacteriales, and proposal of Cardiobacteriales fam. nov.</title>
        <authorList>
            <person name="Wang C."/>
        </authorList>
    </citation>
    <scope>NUCLEOTIDE SEQUENCE [LARGE SCALE GENOMIC DNA]</scope>
    <source>
        <strain evidence="5 6">ML27</strain>
    </source>
</reference>
<keyword evidence="6" id="KW-1185">Reference proteome</keyword>
<dbReference type="AlphaFoldDB" id="A0A6N7EVP1"/>
<evidence type="ECO:0000256" key="2">
    <source>
        <dbReference type="ARBA" id="ARBA00022694"/>
    </source>
</evidence>
<dbReference type="InterPro" id="IPR043165">
    <property type="entry name" value="TruD_insert_sf"/>
</dbReference>
<dbReference type="PROSITE" id="PS01268">
    <property type="entry name" value="UPF0024"/>
    <property type="match status" value="1"/>
</dbReference>
<name>A0A6N7EVP1_9GAMM</name>
<gene>
    <name evidence="5" type="primary">truD</name>
    <name evidence="5" type="ORF">GCU85_07395</name>
</gene>
<dbReference type="InterPro" id="IPR020103">
    <property type="entry name" value="PsdUridine_synth_cat_dom_sf"/>
</dbReference>
<sequence length="356" mass="40179">MTTSPMTASPMTASPTTSLNPWIDDCLLFDANSLASAQFKSIPADFVVDEQLDWQWRGTGEHIFLNIQKTNSNTLWVAKQLAKFYQVPIKDIGYSGLKDRHAVTTQYFSVRLPGVKPGAYALPTSTEFTVGHHVLHDKKLKRGQHRGNTFCIRLRHVVGNRALIEERLAYLTQQGMPNFFDSQRFGHDAQNLIRVTDWVNGHANIAKRTEKSLLISALRAAIFNAQLAMRVKQGSWNQAMPNDTMCLAGSHSFFQIDQPDDVISKRLQSHDIHPAGVLPGKETALNSAWFADDGYPFERDKLQDFMNKNNLSEQYRAFRVSVKNLSWQWEGEDCCLQFSLPNGAYASAVIKQIFAI</sequence>
<dbReference type="PANTHER" id="PTHR47811:SF1">
    <property type="entry name" value="TRNA PSEUDOURIDINE SYNTHASE D"/>
    <property type="match status" value="1"/>
</dbReference>
<dbReference type="SUPFAM" id="SSF55120">
    <property type="entry name" value="Pseudouridine synthase"/>
    <property type="match status" value="1"/>
</dbReference>
<dbReference type="Gene3D" id="3.30.2350.20">
    <property type="entry name" value="TruD, catalytic domain"/>
    <property type="match status" value="1"/>
</dbReference>
<evidence type="ECO:0000256" key="3">
    <source>
        <dbReference type="ARBA" id="ARBA00023235"/>
    </source>
</evidence>
<dbReference type="InterPro" id="IPR011760">
    <property type="entry name" value="PsdUridine_synth_TruD_insert"/>
</dbReference>
<keyword evidence="3" id="KW-0413">Isomerase</keyword>
<proteinExistence type="inferred from homology"/>
<dbReference type="InterPro" id="IPR050170">
    <property type="entry name" value="TruD_pseudoU_synthase"/>
</dbReference>
<dbReference type="InterPro" id="IPR001656">
    <property type="entry name" value="PsdUridine_synth_TruD"/>
</dbReference>
<dbReference type="FunCoup" id="A0A6N7EVP1">
    <property type="interactions" value="64"/>
</dbReference>
<dbReference type="InterPro" id="IPR042214">
    <property type="entry name" value="TruD_catalytic"/>
</dbReference>
<evidence type="ECO:0000313" key="6">
    <source>
        <dbReference type="Proteomes" id="UP000471298"/>
    </source>
</evidence>
<evidence type="ECO:0000256" key="1">
    <source>
        <dbReference type="ARBA" id="ARBA00007953"/>
    </source>
</evidence>
<dbReference type="EMBL" id="WHNW01000008">
    <property type="protein sequence ID" value="MPV86552.1"/>
    <property type="molecule type" value="Genomic_DNA"/>
</dbReference>
<evidence type="ECO:0000313" key="5">
    <source>
        <dbReference type="EMBL" id="MPV86552.1"/>
    </source>
</evidence>
<dbReference type="PROSITE" id="PS50984">
    <property type="entry name" value="TRUD"/>
    <property type="match status" value="1"/>
</dbReference>
<dbReference type="GO" id="GO:0140098">
    <property type="term" value="F:catalytic activity, acting on RNA"/>
    <property type="evidence" value="ECO:0007669"/>
    <property type="project" value="UniProtKB-ARBA"/>
</dbReference>
<dbReference type="GO" id="GO:0005829">
    <property type="term" value="C:cytosol"/>
    <property type="evidence" value="ECO:0007669"/>
    <property type="project" value="TreeGrafter"/>
</dbReference>
<dbReference type="GO" id="GO:0001522">
    <property type="term" value="P:pseudouridine synthesis"/>
    <property type="evidence" value="ECO:0007669"/>
    <property type="project" value="InterPro"/>
</dbReference>
<dbReference type="GO" id="GO:0003723">
    <property type="term" value="F:RNA binding"/>
    <property type="evidence" value="ECO:0007669"/>
    <property type="project" value="InterPro"/>
</dbReference>
<feature type="domain" description="TRUD" evidence="4">
    <location>
        <begin position="175"/>
        <end position="324"/>
    </location>
</feature>
<keyword evidence="2" id="KW-0819">tRNA processing</keyword>
<comment type="caution">
    <text evidence="5">The sequence shown here is derived from an EMBL/GenBank/DDBJ whole genome shotgun (WGS) entry which is preliminary data.</text>
</comment>
<protein>
    <submittedName>
        <fullName evidence="5">tRNA pseudouridine(13) synthase TruD</fullName>
    </submittedName>
</protein>
<dbReference type="Proteomes" id="UP000471298">
    <property type="component" value="Unassembled WGS sequence"/>
</dbReference>
<organism evidence="5 6">
    <name type="scientific">Ostreibacterium oceani</name>
    <dbReference type="NCBI Taxonomy" id="2654998"/>
    <lineage>
        <taxon>Bacteria</taxon>
        <taxon>Pseudomonadati</taxon>
        <taxon>Pseudomonadota</taxon>
        <taxon>Gammaproteobacteria</taxon>
        <taxon>Cardiobacteriales</taxon>
        <taxon>Ostreibacteriaceae</taxon>
        <taxon>Ostreibacterium</taxon>
    </lineage>
</organism>
<dbReference type="GO" id="GO:0008033">
    <property type="term" value="P:tRNA processing"/>
    <property type="evidence" value="ECO:0007669"/>
    <property type="project" value="UniProtKB-KW"/>
</dbReference>
<accession>A0A6N7EVP1</accession>
<comment type="similarity">
    <text evidence="1">Belongs to the pseudouridine synthase TruD family.</text>
</comment>
<dbReference type="Pfam" id="PF01142">
    <property type="entry name" value="TruD"/>
    <property type="match status" value="2"/>
</dbReference>
<dbReference type="RefSeq" id="WP_152810548.1">
    <property type="nucleotide sequence ID" value="NZ_WHNW01000008.1"/>
</dbReference>
<dbReference type="InterPro" id="IPR020119">
    <property type="entry name" value="PsdUridine_synth_TruD_CS"/>
</dbReference>
<dbReference type="Gene3D" id="3.30.2340.10">
    <property type="entry name" value="TruD, insertion domain"/>
    <property type="match status" value="1"/>
</dbReference>
<dbReference type="GO" id="GO:0009982">
    <property type="term" value="F:pseudouridine synthase activity"/>
    <property type="evidence" value="ECO:0007669"/>
    <property type="project" value="InterPro"/>
</dbReference>